<name>A0A0A9CYH4_ARUDO</name>
<organism evidence="2">
    <name type="scientific">Arundo donax</name>
    <name type="common">Giant reed</name>
    <name type="synonym">Donax arundinaceus</name>
    <dbReference type="NCBI Taxonomy" id="35708"/>
    <lineage>
        <taxon>Eukaryota</taxon>
        <taxon>Viridiplantae</taxon>
        <taxon>Streptophyta</taxon>
        <taxon>Embryophyta</taxon>
        <taxon>Tracheophyta</taxon>
        <taxon>Spermatophyta</taxon>
        <taxon>Magnoliopsida</taxon>
        <taxon>Liliopsida</taxon>
        <taxon>Poales</taxon>
        <taxon>Poaceae</taxon>
        <taxon>PACMAD clade</taxon>
        <taxon>Arundinoideae</taxon>
        <taxon>Arundineae</taxon>
        <taxon>Arundo</taxon>
    </lineage>
</organism>
<reference evidence="2" key="2">
    <citation type="journal article" date="2015" name="Data Brief">
        <title>Shoot transcriptome of the giant reed, Arundo donax.</title>
        <authorList>
            <person name="Barrero R.A."/>
            <person name="Guerrero F.D."/>
            <person name="Moolhuijzen P."/>
            <person name="Goolsby J.A."/>
            <person name="Tidwell J."/>
            <person name="Bellgard S.E."/>
            <person name="Bellgard M.I."/>
        </authorList>
    </citation>
    <scope>NUCLEOTIDE SEQUENCE</scope>
    <source>
        <tissue evidence="2">Shoot tissue taken approximately 20 cm above the soil surface</tissue>
    </source>
</reference>
<feature type="signal peptide" evidence="1">
    <location>
        <begin position="1"/>
        <end position="24"/>
    </location>
</feature>
<evidence type="ECO:0000313" key="2">
    <source>
        <dbReference type="EMBL" id="JAD76532.1"/>
    </source>
</evidence>
<evidence type="ECO:0008006" key="3">
    <source>
        <dbReference type="Google" id="ProtNLM"/>
    </source>
</evidence>
<evidence type="ECO:0000256" key="1">
    <source>
        <dbReference type="SAM" id="SignalP"/>
    </source>
</evidence>
<proteinExistence type="predicted"/>
<accession>A0A0A9CYH4</accession>
<protein>
    <recommendedName>
        <fullName evidence="3">Secreted protein</fullName>
    </recommendedName>
</protein>
<reference evidence="2" key="1">
    <citation type="submission" date="2014-09" db="EMBL/GenBank/DDBJ databases">
        <authorList>
            <person name="Magalhaes I.L.F."/>
            <person name="Oliveira U."/>
            <person name="Santos F.R."/>
            <person name="Vidigal T.H.D.A."/>
            <person name="Brescovit A.D."/>
            <person name="Santos A.J."/>
        </authorList>
    </citation>
    <scope>NUCLEOTIDE SEQUENCE</scope>
    <source>
        <tissue evidence="2">Shoot tissue taken approximately 20 cm above the soil surface</tissue>
    </source>
</reference>
<keyword evidence="1" id="KW-0732">Signal</keyword>
<dbReference type="AlphaFoldDB" id="A0A0A9CYH4"/>
<feature type="chain" id="PRO_5002044703" description="Secreted protein" evidence="1">
    <location>
        <begin position="25"/>
        <end position="75"/>
    </location>
</feature>
<dbReference type="EMBL" id="GBRH01221363">
    <property type="protein sequence ID" value="JAD76532.1"/>
    <property type="molecule type" value="Transcribed_RNA"/>
</dbReference>
<sequence length="75" mass="8218">MRARFISLHLAYIVIKALLTLSIASQCMRTASPCISFPSPNHPPREQAFDPITKVTKSTIEPPLTISRISPTAAL</sequence>